<gene>
    <name evidence="1" type="ORF">TPAR_05502</name>
</gene>
<proteinExistence type="predicted"/>
<comment type="caution">
    <text evidence="1">The sequence shown here is derived from an EMBL/GenBank/DDBJ whole genome shotgun (WGS) entry which is preliminary data.</text>
</comment>
<dbReference type="AlphaFoldDB" id="A0A2S4KVS7"/>
<keyword evidence="2" id="KW-1185">Reference proteome</keyword>
<evidence type="ECO:0000313" key="1">
    <source>
        <dbReference type="EMBL" id="POR34305.1"/>
    </source>
</evidence>
<reference evidence="1 2" key="1">
    <citation type="submission" date="2018-01" db="EMBL/GenBank/DDBJ databases">
        <title>Harnessing the power of phylogenomics to disentangle the directionality and signatures of interkingdom host jumping in the parasitic fungal genus Tolypocladium.</title>
        <authorList>
            <person name="Quandt C.A."/>
            <person name="Patterson W."/>
            <person name="Spatafora J.W."/>
        </authorList>
    </citation>
    <scope>NUCLEOTIDE SEQUENCE [LARGE SCALE GENOMIC DNA]</scope>
    <source>
        <strain evidence="1 2">NRBC 100945</strain>
    </source>
</reference>
<dbReference type="Proteomes" id="UP000237481">
    <property type="component" value="Unassembled WGS sequence"/>
</dbReference>
<dbReference type="EMBL" id="PKSG01000542">
    <property type="protein sequence ID" value="POR34305.1"/>
    <property type="molecule type" value="Genomic_DNA"/>
</dbReference>
<name>A0A2S4KVS7_9HYPO</name>
<accession>A0A2S4KVS7</accession>
<evidence type="ECO:0000313" key="2">
    <source>
        <dbReference type="Proteomes" id="UP000237481"/>
    </source>
</evidence>
<organism evidence="1 2">
    <name type="scientific">Tolypocladium paradoxum</name>
    <dbReference type="NCBI Taxonomy" id="94208"/>
    <lineage>
        <taxon>Eukaryota</taxon>
        <taxon>Fungi</taxon>
        <taxon>Dikarya</taxon>
        <taxon>Ascomycota</taxon>
        <taxon>Pezizomycotina</taxon>
        <taxon>Sordariomycetes</taxon>
        <taxon>Hypocreomycetidae</taxon>
        <taxon>Hypocreales</taxon>
        <taxon>Ophiocordycipitaceae</taxon>
        <taxon>Tolypocladium</taxon>
    </lineage>
</organism>
<sequence>MLTMSISSGVRSAEVMEGLHQHTDAREKALELVAAKRVARSSGLWTMTW</sequence>
<protein>
    <submittedName>
        <fullName evidence="1">Uncharacterized protein</fullName>
    </submittedName>
</protein>